<comment type="subunit">
    <text evidence="9">Component of the Mediator complex.</text>
</comment>
<evidence type="ECO:0000256" key="2">
    <source>
        <dbReference type="ARBA" id="ARBA00009259"/>
    </source>
</evidence>
<feature type="compositionally biased region" description="Basic and acidic residues" evidence="10">
    <location>
        <begin position="208"/>
        <end position="226"/>
    </location>
</feature>
<comment type="function">
    <text evidence="9">Component of the Mediator complex, a coactivator involved in the regulated transcription of nearly all RNA polymerase II-dependent genes. Mediator functions as a bridge to convey information from gene-specific regulatory proteins to the basal RNA polymerase II transcription machinery. Mediator is recruited to promoters by direct interactions with regulatory proteins and serves as a scaffold for the assembly of a functional preinitiation complex with RNA polymerase II and the general transcription factors.</text>
</comment>
<dbReference type="GO" id="GO:0006357">
    <property type="term" value="P:regulation of transcription by RNA polymerase II"/>
    <property type="evidence" value="ECO:0007669"/>
    <property type="project" value="InterPro"/>
</dbReference>
<comment type="similarity">
    <text evidence="2 9">Belongs to the Mediator complex subunit 19 family.</text>
</comment>
<evidence type="ECO:0000256" key="3">
    <source>
        <dbReference type="ARBA" id="ARBA00019615"/>
    </source>
</evidence>
<dbReference type="GO" id="GO:0003712">
    <property type="term" value="F:transcription coregulator activity"/>
    <property type="evidence" value="ECO:0007669"/>
    <property type="project" value="InterPro"/>
</dbReference>
<evidence type="ECO:0000313" key="12">
    <source>
        <dbReference type="Proteomes" id="UP000799640"/>
    </source>
</evidence>
<evidence type="ECO:0000256" key="6">
    <source>
        <dbReference type="ARBA" id="ARBA00023163"/>
    </source>
</evidence>
<gene>
    <name evidence="9" type="primary">MED19</name>
    <name evidence="11" type="ORF">EJ06DRAFT_548281</name>
</gene>
<organism evidence="11 12">
    <name type="scientific">Trichodelitschia bisporula</name>
    <dbReference type="NCBI Taxonomy" id="703511"/>
    <lineage>
        <taxon>Eukaryota</taxon>
        <taxon>Fungi</taxon>
        <taxon>Dikarya</taxon>
        <taxon>Ascomycota</taxon>
        <taxon>Pezizomycotina</taxon>
        <taxon>Dothideomycetes</taxon>
        <taxon>Dothideomycetes incertae sedis</taxon>
        <taxon>Phaeotrichales</taxon>
        <taxon>Phaeotrichaceae</taxon>
        <taxon>Trichodelitschia</taxon>
    </lineage>
</organism>
<keyword evidence="6 9" id="KW-0804">Transcription</keyword>
<proteinExistence type="inferred from homology"/>
<evidence type="ECO:0000256" key="10">
    <source>
        <dbReference type="SAM" id="MobiDB-lite"/>
    </source>
</evidence>
<evidence type="ECO:0000256" key="4">
    <source>
        <dbReference type="ARBA" id="ARBA00023015"/>
    </source>
</evidence>
<keyword evidence="7 9" id="KW-0539">Nucleus</keyword>
<dbReference type="Pfam" id="PF08633">
    <property type="entry name" value="Rox3"/>
    <property type="match status" value="1"/>
</dbReference>
<dbReference type="OrthoDB" id="2160599at2759"/>
<dbReference type="Proteomes" id="UP000799640">
    <property type="component" value="Unassembled WGS sequence"/>
</dbReference>
<sequence length="282" mass="31102">MDNSFHPAIAQGAAQSQRTDHDRQGDATTLMRPQNPLKNSPLAYLPEKSWEAIRPHPSQNLISMYGLDSIATSVRRIDPVTGEKINKLRKSYEGKIKAMHLAGVNKAVNAPGEFFPNILMFPDEEWDVQKAAAHRISGGLKRPFLRNLDAAMEMDRGPLPAQEMEKWRRIVGSDDVVKKAVSVAPEPVRKALTGRVGSSVPSPGLKAVRPDRPERTGTKRRYDDSSFKGYGEGYADDDLEGDDDGGVGGVRKKQRRKDYPVGTPLGQNQQYNVGLMAGGSRR</sequence>
<keyword evidence="12" id="KW-1185">Reference proteome</keyword>
<evidence type="ECO:0000313" key="11">
    <source>
        <dbReference type="EMBL" id="KAF2401105.1"/>
    </source>
</evidence>
<name>A0A6G1HZD6_9PEZI</name>
<comment type="subcellular location">
    <subcellularLocation>
        <location evidence="1 9">Nucleus</location>
    </subcellularLocation>
</comment>
<protein>
    <recommendedName>
        <fullName evidence="3 9">Mediator of RNA polymerase II transcription subunit 19</fullName>
    </recommendedName>
    <alternativeName>
        <fullName evidence="8 9">Mediator complex subunit 19</fullName>
    </alternativeName>
</protein>
<reference evidence="11" key="1">
    <citation type="journal article" date="2020" name="Stud. Mycol.">
        <title>101 Dothideomycetes genomes: a test case for predicting lifestyles and emergence of pathogens.</title>
        <authorList>
            <person name="Haridas S."/>
            <person name="Albert R."/>
            <person name="Binder M."/>
            <person name="Bloem J."/>
            <person name="Labutti K."/>
            <person name="Salamov A."/>
            <person name="Andreopoulos B."/>
            <person name="Baker S."/>
            <person name="Barry K."/>
            <person name="Bills G."/>
            <person name="Bluhm B."/>
            <person name="Cannon C."/>
            <person name="Castanera R."/>
            <person name="Culley D."/>
            <person name="Daum C."/>
            <person name="Ezra D."/>
            <person name="Gonzalez J."/>
            <person name="Henrissat B."/>
            <person name="Kuo A."/>
            <person name="Liang C."/>
            <person name="Lipzen A."/>
            <person name="Lutzoni F."/>
            <person name="Magnuson J."/>
            <person name="Mondo S."/>
            <person name="Nolan M."/>
            <person name="Ohm R."/>
            <person name="Pangilinan J."/>
            <person name="Park H.-J."/>
            <person name="Ramirez L."/>
            <person name="Alfaro M."/>
            <person name="Sun H."/>
            <person name="Tritt A."/>
            <person name="Yoshinaga Y."/>
            <person name="Zwiers L.-H."/>
            <person name="Turgeon B."/>
            <person name="Goodwin S."/>
            <person name="Spatafora J."/>
            <person name="Crous P."/>
            <person name="Grigoriev I."/>
        </authorList>
    </citation>
    <scope>NUCLEOTIDE SEQUENCE</scope>
    <source>
        <strain evidence="11">CBS 262.69</strain>
    </source>
</reference>
<evidence type="ECO:0000256" key="1">
    <source>
        <dbReference type="ARBA" id="ARBA00004123"/>
    </source>
</evidence>
<dbReference type="InterPro" id="IPR013942">
    <property type="entry name" value="Mediator_Med19_fun"/>
</dbReference>
<feature type="compositionally biased region" description="Acidic residues" evidence="10">
    <location>
        <begin position="234"/>
        <end position="245"/>
    </location>
</feature>
<evidence type="ECO:0000256" key="7">
    <source>
        <dbReference type="ARBA" id="ARBA00023242"/>
    </source>
</evidence>
<feature type="region of interest" description="Disordered" evidence="10">
    <location>
        <begin position="1"/>
        <end position="38"/>
    </location>
</feature>
<dbReference type="EMBL" id="ML996693">
    <property type="protein sequence ID" value="KAF2401105.1"/>
    <property type="molecule type" value="Genomic_DNA"/>
</dbReference>
<evidence type="ECO:0000256" key="8">
    <source>
        <dbReference type="ARBA" id="ARBA00032018"/>
    </source>
</evidence>
<evidence type="ECO:0000256" key="5">
    <source>
        <dbReference type="ARBA" id="ARBA00023159"/>
    </source>
</evidence>
<keyword evidence="4 9" id="KW-0805">Transcription regulation</keyword>
<accession>A0A6G1HZD6</accession>
<dbReference type="GO" id="GO:0016592">
    <property type="term" value="C:mediator complex"/>
    <property type="evidence" value="ECO:0007669"/>
    <property type="project" value="InterPro"/>
</dbReference>
<feature type="region of interest" description="Disordered" evidence="10">
    <location>
        <begin position="194"/>
        <end position="282"/>
    </location>
</feature>
<keyword evidence="5 9" id="KW-0010">Activator</keyword>
<dbReference type="AlphaFoldDB" id="A0A6G1HZD6"/>
<evidence type="ECO:0000256" key="9">
    <source>
        <dbReference type="RuleBase" id="RU364151"/>
    </source>
</evidence>